<feature type="compositionally biased region" description="Basic and acidic residues" evidence="1">
    <location>
        <begin position="88"/>
        <end position="109"/>
    </location>
</feature>
<evidence type="ECO:0000313" key="3">
    <source>
        <dbReference type="EMBL" id="GGC60640.1"/>
    </source>
</evidence>
<feature type="transmembrane region" description="Helical" evidence="2">
    <location>
        <begin position="12"/>
        <end position="36"/>
    </location>
</feature>
<reference evidence="3" key="2">
    <citation type="submission" date="2020-09" db="EMBL/GenBank/DDBJ databases">
        <authorList>
            <person name="Sun Q."/>
            <person name="Zhou Y."/>
        </authorList>
    </citation>
    <scope>NUCLEOTIDE SEQUENCE</scope>
    <source>
        <strain evidence="3">CGMCC 1.12919</strain>
    </source>
</reference>
<evidence type="ECO:0000256" key="1">
    <source>
        <dbReference type="SAM" id="MobiDB-lite"/>
    </source>
</evidence>
<name>A0A916U577_9HYPH</name>
<dbReference type="InterPro" id="IPR007251">
    <property type="entry name" value="Iron_permease_Fet4"/>
</dbReference>
<dbReference type="EMBL" id="BMGG01000003">
    <property type="protein sequence ID" value="GGC60640.1"/>
    <property type="molecule type" value="Genomic_DNA"/>
</dbReference>
<dbReference type="Proteomes" id="UP000637002">
    <property type="component" value="Unassembled WGS sequence"/>
</dbReference>
<dbReference type="RefSeq" id="WP_188608920.1">
    <property type="nucleotide sequence ID" value="NZ_BMGG01000003.1"/>
</dbReference>
<dbReference type="Pfam" id="PF04120">
    <property type="entry name" value="Iron_permease"/>
    <property type="match status" value="1"/>
</dbReference>
<keyword evidence="2" id="KW-0812">Transmembrane</keyword>
<reference evidence="3" key="1">
    <citation type="journal article" date="2014" name="Int. J. Syst. Evol. Microbiol.">
        <title>Complete genome sequence of Corynebacterium casei LMG S-19264T (=DSM 44701T), isolated from a smear-ripened cheese.</title>
        <authorList>
            <consortium name="US DOE Joint Genome Institute (JGI-PGF)"/>
            <person name="Walter F."/>
            <person name="Albersmeier A."/>
            <person name="Kalinowski J."/>
            <person name="Ruckert C."/>
        </authorList>
    </citation>
    <scope>NUCLEOTIDE SEQUENCE</scope>
    <source>
        <strain evidence="3">CGMCC 1.12919</strain>
    </source>
</reference>
<evidence type="ECO:0000256" key="2">
    <source>
        <dbReference type="SAM" id="Phobius"/>
    </source>
</evidence>
<keyword evidence="4" id="KW-1185">Reference proteome</keyword>
<evidence type="ECO:0000313" key="4">
    <source>
        <dbReference type="Proteomes" id="UP000637002"/>
    </source>
</evidence>
<dbReference type="GO" id="GO:0055085">
    <property type="term" value="P:transmembrane transport"/>
    <property type="evidence" value="ECO:0007669"/>
    <property type="project" value="InterPro"/>
</dbReference>
<sequence>MADHPIRYIATRLGVLTASPWAFVVLGLYGAIWLAVAPESHEWHAVATFITLAMTLVIQRAEHRDTQALHAKLDELLHSSQKSSNRLTHIDEREPEDIEAHRDHARAGD</sequence>
<accession>A0A916U577</accession>
<dbReference type="AlphaFoldDB" id="A0A916U577"/>
<organism evidence="3 4">
    <name type="scientific">Chelatococcus reniformis</name>
    <dbReference type="NCBI Taxonomy" id="1494448"/>
    <lineage>
        <taxon>Bacteria</taxon>
        <taxon>Pseudomonadati</taxon>
        <taxon>Pseudomonadota</taxon>
        <taxon>Alphaproteobacteria</taxon>
        <taxon>Hyphomicrobiales</taxon>
        <taxon>Chelatococcaceae</taxon>
        <taxon>Chelatococcus</taxon>
    </lineage>
</organism>
<feature type="region of interest" description="Disordered" evidence="1">
    <location>
        <begin position="80"/>
        <end position="109"/>
    </location>
</feature>
<keyword evidence="2" id="KW-0472">Membrane</keyword>
<keyword evidence="2" id="KW-1133">Transmembrane helix</keyword>
<comment type="caution">
    <text evidence="3">The sequence shown here is derived from an EMBL/GenBank/DDBJ whole genome shotgun (WGS) entry which is preliminary data.</text>
</comment>
<feature type="transmembrane region" description="Helical" evidence="2">
    <location>
        <begin position="42"/>
        <end position="58"/>
    </location>
</feature>
<proteinExistence type="predicted"/>
<protein>
    <submittedName>
        <fullName evidence="3">Membrane protein</fullName>
    </submittedName>
</protein>
<gene>
    <name evidence="3" type="ORF">GCM10010994_19070</name>
</gene>